<reference evidence="4" key="1">
    <citation type="submission" date="2018-05" db="EMBL/GenBank/DDBJ databases">
        <authorList>
            <person name="Lanie J.A."/>
            <person name="Ng W.-L."/>
            <person name="Kazmierczak K.M."/>
            <person name="Andrzejewski T.M."/>
            <person name="Davidsen T.M."/>
            <person name="Wayne K.J."/>
            <person name="Tettelin H."/>
            <person name="Glass J.I."/>
            <person name="Rusch D."/>
            <person name="Podicherti R."/>
            <person name="Tsui H.-C.T."/>
            <person name="Winkler M.E."/>
        </authorList>
    </citation>
    <scope>NUCLEOTIDE SEQUENCE</scope>
</reference>
<keyword evidence="1" id="KW-0175">Coiled coil</keyword>
<dbReference type="SUPFAM" id="SSF56300">
    <property type="entry name" value="Metallo-dependent phosphatases"/>
    <property type="match status" value="1"/>
</dbReference>
<feature type="region of interest" description="Disordered" evidence="2">
    <location>
        <begin position="1"/>
        <end position="24"/>
    </location>
</feature>
<dbReference type="InterPro" id="IPR004843">
    <property type="entry name" value="Calcineurin-like_PHP"/>
</dbReference>
<feature type="domain" description="Calcineurin-like phosphoesterase" evidence="3">
    <location>
        <begin position="267"/>
        <end position="328"/>
    </location>
</feature>
<dbReference type="AlphaFoldDB" id="A0A382I067"/>
<dbReference type="GO" id="GO:0016787">
    <property type="term" value="F:hydrolase activity"/>
    <property type="evidence" value="ECO:0007669"/>
    <property type="project" value="InterPro"/>
</dbReference>
<feature type="non-terminal residue" evidence="4">
    <location>
        <position position="378"/>
    </location>
</feature>
<dbReference type="Gene3D" id="3.60.21.10">
    <property type="match status" value="1"/>
</dbReference>
<name>A0A382I067_9ZZZZ</name>
<sequence>VTKLPDVAPASSGNGNGGLPPLHSAMNHIRRLRDDLRAIGEAGTGLGSERDSAEEREAQIQRDIDSTESDVEGIGRAIAELEAELMELSQRLEVARETHIGHSDALRELNAAMSRQTAIIEEKSGDLDRVRSEFEAKKKEVSKFRLELVRLLAKDRKKRFAGPENKAMHIASDTEFQADGLISLGDVHGWAPGLFNYLIGNQLADVSLCGFLWSQIKHSKHFKWRGSTTDFTSPPGLDGHPSRPNSPPTVFSRLEVVPADTTRNRRLIMVGDLIDRGDHSELVVEAVRQMVASVPGCCFSLIGNHEAMVILDLFEIWASNEEVYLNDKSLPGRPFTVSHDPIVTGETTLEGSMEMNFRALRGSIGALLLTQHFSLLRS</sequence>
<evidence type="ECO:0000256" key="1">
    <source>
        <dbReference type="SAM" id="Coils"/>
    </source>
</evidence>
<dbReference type="InterPro" id="IPR029052">
    <property type="entry name" value="Metallo-depent_PP-like"/>
</dbReference>
<evidence type="ECO:0000313" key="4">
    <source>
        <dbReference type="EMBL" id="SVB92986.1"/>
    </source>
</evidence>
<dbReference type="EMBL" id="UINC01064376">
    <property type="protein sequence ID" value="SVB92986.1"/>
    <property type="molecule type" value="Genomic_DNA"/>
</dbReference>
<accession>A0A382I067</accession>
<protein>
    <recommendedName>
        <fullName evidence="3">Calcineurin-like phosphoesterase domain-containing protein</fullName>
    </recommendedName>
</protein>
<proteinExistence type="predicted"/>
<gene>
    <name evidence="4" type="ORF">METZ01_LOCUS245840</name>
</gene>
<organism evidence="4">
    <name type="scientific">marine metagenome</name>
    <dbReference type="NCBI Taxonomy" id="408172"/>
    <lineage>
        <taxon>unclassified sequences</taxon>
        <taxon>metagenomes</taxon>
        <taxon>ecological metagenomes</taxon>
    </lineage>
</organism>
<dbReference type="Pfam" id="PF00149">
    <property type="entry name" value="Metallophos"/>
    <property type="match status" value="1"/>
</dbReference>
<feature type="non-terminal residue" evidence="4">
    <location>
        <position position="1"/>
    </location>
</feature>
<evidence type="ECO:0000256" key="2">
    <source>
        <dbReference type="SAM" id="MobiDB-lite"/>
    </source>
</evidence>
<evidence type="ECO:0000259" key="3">
    <source>
        <dbReference type="Pfam" id="PF00149"/>
    </source>
</evidence>
<feature type="coiled-coil region" evidence="1">
    <location>
        <begin position="50"/>
        <end position="147"/>
    </location>
</feature>